<evidence type="ECO:0000256" key="2">
    <source>
        <dbReference type="ARBA" id="ARBA00023125"/>
    </source>
</evidence>
<dbReference type="Proteomes" id="UP000256661">
    <property type="component" value="Unassembled WGS sequence"/>
</dbReference>
<dbReference type="GO" id="GO:0000976">
    <property type="term" value="F:transcription cis-regulatory region binding"/>
    <property type="evidence" value="ECO:0007669"/>
    <property type="project" value="TreeGrafter"/>
</dbReference>
<feature type="domain" description="HTH tetR-type" evidence="5">
    <location>
        <begin position="20"/>
        <end position="81"/>
    </location>
</feature>
<dbReference type="PANTHER" id="PTHR30055:SF212">
    <property type="entry name" value="TETR-FAMILY FAMILY TRANSCRIPTIONAL REGULATOR"/>
    <property type="match status" value="1"/>
</dbReference>
<keyword evidence="2 4" id="KW-0238">DNA-binding</keyword>
<dbReference type="PROSITE" id="PS50977">
    <property type="entry name" value="HTH_TETR_2"/>
    <property type="match status" value="1"/>
</dbReference>
<keyword evidence="3" id="KW-0804">Transcription</keyword>
<dbReference type="OrthoDB" id="4641396at2"/>
<dbReference type="InterPro" id="IPR036271">
    <property type="entry name" value="Tet_transcr_reg_TetR-rel_C_sf"/>
</dbReference>
<evidence type="ECO:0000313" key="6">
    <source>
        <dbReference type="EMBL" id="REE97211.1"/>
    </source>
</evidence>
<dbReference type="Pfam" id="PF13305">
    <property type="entry name" value="TetR_C_33"/>
    <property type="match status" value="1"/>
</dbReference>
<accession>A0A3D9T047</accession>
<sequence>MPRDGRRIKGSAGERARARDRLRAELLAAARTLGEESGGYEKVTIRQVADRVGYTAPVVYEHFANKHALLLGVIDQGFADLADELGQAQCPIRQREAEAPSGRHPAHEAGVQGGAIRAASRAYWRFAVENPHLYRLMSSLAGVPFGTPEAPASAVECFRLLQRAIATEAPEPPADALDEDAATDLFWAHLHGLVMLTLDGRIKGGHDRAYALLHQLADSHRP</sequence>
<dbReference type="InterPro" id="IPR001647">
    <property type="entry name" value="HTH_TetR"/>
</dbReference>
<dbReference type="Pfam" id="PF00440">
    <property type="entry name" value="TetR_N"/>
    <property type="match status" value="1"/>
</dbReference>
<dbReference type="InterPro" id="IPR009057">
    <property type="entry name" value="Homeodomain-like_sf"/>
</dbReference>
<dbReference type="EMBL" id="QTTT01000001">
    <property type="protein sequence ID" value="REE97211.1"/>
    <property type="molecule type" value="Genomic_DNA"/>
</dbReference>
<protein>
    <submittedName>
        <fullName evidence="6">TetR family transcriptional regulator</fullName>
    </submittedName>
</protein>
<gene>
    <name evidence="6" type="ORF">DFJ69_2674</name>
</gene>
<comment type="caution">
    <text evidence="6">The sequence shown here is derived from an EMBL/GenBank/DDBJ whole genome shotgun (WGS) entry which is preliminary data.</text>
</comment>
<keyword evidence="7" id="KW-1185">Reference proteome</keyword>
<dbReference type="RefSeq" id="WP_116022735.1">
    <property type="nucleotide sequence ID" value="NZ_QTTT01000001.1"/>
</dbReference>
<reference evidence="6 7" key="1">
    <citation type="submission" date="2018-08" db="EMBL/GenBank/DDBJ databases">
        <title>Sequencing the genomes of 1000 actinobacteria strains.</title>
        <authorList>
            <person name="Klenk H.-P."/>
        </authorList>
    </citation>
    <scope>NUCLEOTIDE SEQUENCE [LARGE SCALE GENOMIC DNA]</scope>
    <source>
        <strain evidence="6 7">DSM 43927</strain>
    </source>
</reference>
<dbReference type="InterPro" id="IPR025996">
    <property type="entry name" value="MT1864/Rv1816-like_C"/>
</dbReference>
<keyword evidence="1" id="KW-0805">Transcription regulation</keyword>
<evidence type="ECO:0000256" key="1">
    <source>
        <dbReference type="ARBA" id="ARBA00023015"/>
    </source>
</evidence>
<dbReference type="Gene3D" id="1.10.357.10">
    <property type="entry name" value="Tetracycline Repressor, domain 2"/>
    <property type="match status" value="1"/>
</dbReference>
<proteinExistence type="predicted"/>
<evidence type="ECO:0000256" key="3">
    <source>
        <dbReference type="ARBA" id="ARBA00023163"/>
    </source>
</evidence>
<evidence type="ECO:0000313" key="7">
    <source>
        <dbReference type="Proteomes" id="UP000256661"/>
    </source>
</evidence>
<dbReference type="SUPFAM" id="SSF46689">
    <property type="entry name" value="Homeodomain-like"/>
    <property type="match status" value="1"/>
</dbReference>
<name>A0A3D9T047_9ACTN</name>
<dbReference type="PANTHER" id="PTHR30055">
    <property type="entry name" value="HTH-TYPE TRANSCRIPTIONAL REGULATOR RUTR"/>
    <property type="match status" value="1"/>
</dbReference>
<dbReference type="SUPFAM" id="SSF48498">
    <property type="entry name" value="Tetracyclin repressor-like, C-terminal domain"/>
    <property type="match status" value="1"/>
</dbReference>
<feature type="DNA-binding region" description="H-T-H motif" evidence="4">
    <location>
        <begin position="44"/>
        <end position="63"/>
    </location>
</feature>
<evidence type="ECO:0000256" key="4">
    <source>
        <dbReference type="PROSITE-ProRule" id="PRU00335"/>
    </source>
</evidence>
<dbReference type="AlphaFoldDB" id="A0A3D9T047"/>
<evidence type="ECO:0000259" key="5">
    <source>
        <dbReference type="PROSITE" id="PS50977"/>
    </source>
</evidence>
<dbReference type="InterPro" id="IPR050109">
    <property type="entry name" value="HTH-type_TetR-like_transc_reg"/>
</dbReference>
<dbReference type="GO" id="GO:0003700">
    <property type="term" value="F:DNA-binding transcription factor activity"/>
    <property type="evidence" value="ECO:0007669"/>
    <property type="project" value="TreeGrafter"/>
</dbReference>
<organism evidence="6 7">
    <name type="scientific">Thermomonospora umbrina</name>
    <dbReference type="NCBI Taxonomy" id="111806"/>
    <lineage>
        <taxon>Bacteria</taxon>
        <taxon>Bacillati</taxon>
        <taxon>Actinomycetota</taxon>
        <taxon>Actinomycetes</taxon>
        <taxon>Streptosporangiales</taxon>
        <taxon>Thermomonosporaceae</taxon>
        <taxon>Thermomonospora</taxon>
    </lineage>
</organism>